<evidence type="ECO:0000313" key="1">
    <source>
        <dbReference type="Proteomes" id="UP000887579"/>
    </source>
</evidence>
<proteinExistence type="predicted"/>
<evidence type="ECO:0000313" key="2">
    <source>
        <dbReference type="WBParaSite" id="ES5_v2.g15394.t1"/>
    </source>
</evidence>
<reference evidence="2" key="1">
    <citation type="submission" date="2022-11" db="UniProtKB">
        <authorList>
            <consortium name="WormBaseParasite"/>
        </authorList>
    </citation>
    <scope>IDENTIFICATION</scope>
</reference>
<name>A0AC34FDN2_9BILA</name>
<accession>A0AC34FDN2</accession>
<sequence>MIQEDNAPNKSAIQNVNFQSFSLQTKYYFHPSYTPGRNFYYDIAIVEFPEGTDLKIPPVKLASNYVEKEGDMAIAAGYGIYKWQGHLKTGIPETPTVLQNVTVPVHMNCTPSITSKVICTATNERFADSGDSGGPLILQRNGEYYQVGVTSMVFKYPDGKVKNAYARVSDYCDWISFITKGHANCESLPDDPNPQPSKPQNQNEPPNNGKDQPTNPVNSNIASNETKIISAPETAALTGNSNFATFNCLFLFFAFFLFA</sequence>
<dbReference type="WBParaSite" id="ES5_v2.g15394.t1">
    <property type="protein sequence ID" value="ES5_v2.g15394.t1"/>
    <property type="gene ID" value="ES5_v2.g15394"/>
</dbReference>
<protein>
    <submittedName>
        <fullName evidence="2">Peptidase S1 domain-containing protein</fullName>
    </submittedName>
</protein>
<dbReference type="Proteomes" id="UP000887579">
    <property type="component" value="Unplaced"/>
</dbReference>
<organism evidence="1 2">
    <name type="scientific">Panagrolaimus sp. ES5</name>
    <dbReference type="NCBI Taxonomy" id="591445"/>
    <lineage>
        <taxon>Eukaryota</taxon>
        <taxon>Metazoa</taxon>
        <taxon>Ecdysozoa</taxon>
        <taxon>Nematoda</taxon>
        <taxon>Chromadorea</taxon>
        <taxon>Rhabditida</taxon>
        <taxon>Tylenchina</taxon>
        <taxon>Panagrolaimomorpha</taxon>
        <taxon>Panagrolaimoidea</taxon>
        <taxon>Panagrolaimidae</taxon>
        <taxon>Panagrolaimus</taxon>
    </lineage>
</organism>